<dbReference type="InterPro" id="IPR047951">
    <property type="entry name" value="Transpos_ISL3"/>
</dbReference>
<evidence type="ECO:0000259" key="1">
    <source>
        <dbReference type="Pfam" id="PF01610"/>
    </source>
</evidence>
<protein>
    <submittedName>
        <fullName evidence="2">Transposase</fullName>
    </submittedName>
</protein>
<dbReference type="Proteomes" id="UP000603715">
    <property type="component" value="Unassembled WGS sequence"/>
</dbReference>
<dbReference type="InterPro" id="IPR002560">
    <property type="entry name" value="Transposase_DDE"/>
</dbReference>
<comment type="caution">
    <text evidence="2">The sequence shown here is derived from an EMBL/GenBank/DDBJ whole genome shotgun (WGS) entry which is preliminary data.</text>
</comment>
<sequence length="145" mass="17226">MGKSYIMSVSAMSREISEPDNNLWRVIKHYVNQGLNHRKHRYLQRIAVDEKAYKKGHEYVSIFTDLNTGEVVFVTPGRKKEVFEEFKNWLLSLGLESNHVPLFSMDMSKSYQAGREQYFPKSEVVFDRFHIKKLLNELLDKVRRR</sequence>
<keyword evidence="3" id="KW-1185">Reference proteome</keyword>
<dbReference type="PANTHER" id="PTHR33498:SF1">
    <property type="entry name" value="TRANSPOSASE FOR INSERTION SEQUENCE ELEMENT IS1557"/>
    <property type="match status" value="1"/>
</dbReference>
<gene>
    <name evidence="2" type="ORF">IEW27_09395</name>
</gene>
<feature type="domain" description="Transposase IS204/IS1001/IS1096/IS1165 DDE" evidence="1">
    <location>
        <begin position="46"/>
        <end position="145"/>
    </location>
</feature>
<dbReference type="Pfam" id="PF01610">
    <property type="entry name" value="DDE_Tnp_ISL3"/>
    <property type="match status" value="1"/>
</dbReference>
<dbReference type="PANTHER" id="PTHR33498">
    <property type="entry name" value="TRANSPOSASE FOR INSERTION SEQUENCE ELEMENT IS1557"/>
    <property type="match status" value="1"/>
</dbReference>
<dbReference type="EMBL" id="JACXXP010000009">
    <property type="protein sequence ID" value="MBD3904807.1"/>
    <property type="molecule type" value="Genomic_DNA"/>
</dbReference>
<accession>A0ABR8M5Q4</accession>
<evidence type="ECO:0000313" key="3">
    <source>
        <dbReference type="Proteomes" id="UP000603715"/>
    </source>
</evidence>
<organism evidence="2 3">
    <name type="scientific">Chryseobacterium muglaense</name>
    <dbReference type="NCBI Taxonomy" id="2893752"/>
    <lineage>
        <taxon>Bacteria</taxon>
        <taxon>Pseudomonadati</taxon>
        <taxon>Bacteroidota</taxon>
        <taxon>Flavobacteriia</taxon>
        <taxon>Flavobacteriales</taxon>
        <taxon>Weeksellaceae</taxon>
        <taxon>Chryseobacterium group</taxon>
        <taxon>Chryseobacterium</taxon>
    </lineage>
</organism>
<proteinExistence type="predicted"/>
<reference evidence="3" key="1">
    <citation type="submission" date="2023-07" db="EMBL/GenBank/DDBJ databases">
        <title>Description of novel Chryseobacterium sp. strain C-2.</title>
        <authorList>
            <person name="Saticioglu I.B."/>
        </authorList>
    </citation>
    <scope>NUCLEOTIDE SEQUENCE [LARGE SCALE GENOMIC DNA]</scope>
    <source>
        <strain evidence="3">C-2</strain>
    </source>
</reference>
<name>A0ABR8M5Q4_9FLAO</name>
<evidence type="ECO:0000313" key="2">
    <source>
        <dbReference type="EMBL" id="MBD3904807.1"/>
    </source>
</evidence>